<dbReference type="SUPFAM" id="SSF81301">
    <property type="entry name" value="Nucleotidyltransferase"/>
    <property type="match status" value="1"/>
</dbReference>
<dbReference type="InterPro" id="IPR036388">
    <property type="entry name" value="WH-like_DNA-bd_sf"/>
</dbReference>
<accession>A0A840IAZ4</accession>
<dbReference type="InterPro" id="IPR002934">
    <property type="entry name" value="Polymerase_NTP_transf_dom"/>
</dbReference>
<reference evidence="2 3" key="1">
    <citation type="submission" date="2020-08" db="EMBL/GenBank/DDBJ databases">
        <title>Genomic Encyclopedia of Archaeal and Bacterial Type Strains, Phase II (KMG-II): from individual species to whole genera.</title>
        <authorList>
            <person name="Goeker M."/>
        </authorList>
    </citation>
    <scope>NUCLEOTIDE SEQUENCE [LARGE SCALE GENOMIC DNA]</scope>
    <source>
        <strain evidence="2 3">DSM 23288</strain>
    </source>
</reference>
<dbReference type="Proteomes" id="UP000585272">
    <property type="component" value="Unassembled WGS sequence"/>
</dbReference>
<organism evidence="2 3">
    <name type="scientific">Conexibacter arvalis</name>
    <dbReference type="NCBI Taxonomy" id="912552"/>
    <lineage>
        <taxon>Bacteria</taxon>
        <taxon>Bacillati</taxon>
        <taxon>Actinomycetota</taxon>
        <taxon>Thermoleophilia</taxon>
        <taxon>Solirubrobacterales</taxon>
        <taxon>Conexibacteraceae</taxon>
        <taxon>Conexibacter</taxon>
    </lineage>
</organism>
<dbReference type="Gene3D" id="3.30.460.10">
    <property type="entry name" value="Beta Polymerase, domain 2"/>
    <property type="match status" value="1"/>
</dbReference>
<sequence length="214" mass="22992">MRYGAHIDLSRPYSAVSPGLAGDVLAVLAGTTRPLTGREVARLARRGSPRGVLTALDRLVEQGLVARAEAGRAMLYTLNRDHVAAPAAVALAQLRSEVVERARREVAAWQIAAQHASVFGSFARGDGDVGSDIDLFVVRPAGVSADDADWREQLDRLAERVRAWTGNHASIAEVASDDLARLREDRPLIVDELSADAIALAGPEALQLFERDAR</sequence>
<evidence type="ECO:0000259" key="1">
    <source>
        <dbReference type="Pfam" id="PF01909"/>
    </source>
</evidence>
<dbReference type="InterPro" id="IPR043519">
    <property type="entry name" value="NT_sf"/>
</dbReference>
<evidence type="ECO:0000313" key="2">
    <source>
        <dbReference type="EMBL" id="MBB4662069.1"/>
    </source>
</evidence>
<feature type="domain" description="Polymerase nucleotidyl transferase" evidence="1">
    <location>
        <begin position="116"/>
        <end position="150"/>
    </location>
</feature>
<dbReference type="Pfam" id="PF01909">
    <property type="entry name" value="NTP_transf_2"/>
    <property type="match status" value="1"/>
</dbReference>
<dbReference type="RefSeq" id="WP_183340769.1">
    <property type="nucleotide sequence ID" value="NZ_JACHNU010000001.1"/>
</dbReference>
<dbReference type="EMBL" id="JACHNU010000001">
    <property type="protein sequence ID" value="MBB4662069.1"/>
    <property type="molecule type" value="Genomic_DNA"/>
</dbReference>
<dbReference type="InterPro" id="IPR036390">
    <property type="entry name" value="WH_DNA-bd_sf"/>
</dbReference>
<dbReference type="Gene3D" id="1.10.10.10">
    <property type="entry name" value="Winged helix-like DNA-binding domain superfamily/Winged helix DNA-binding domain"/>
    <property type="match status" value="1"/>
</dbReference>
<dbReference type="CDD" id="cd05403">
    <property type="entry name" value="NT_KNTase_like"/>
    <property type="match status" value="1"/>
</dbReference>
<name>A0A840IAZ4_9ACTN</name>
<evidence type="ECO:0000313" key="3">
    <source>
        <dbReference type="Proteomes" id="UP000585272"/>
    </source>
</evidence>
<dbReference type="SUPFAM" id="SSF46785">
    <property type="entry name" value="Winged helix' DNA-binding domain"/>
    <property type="match status" value="1"/>
</dbReference>
<gene>
    <name evidence="2" type="ORF">BDZ31_001642</name>
</gene>
<keyword evidence="2" id="KW-0808">Transferase</keyword>
<dbReference type="AlphaFoldDB" id="A0A840IAZ4"/>
<keyword evidence="3" id="KW-1185">Reference proteome</keyword>
<protein>
    <submittedName>
        <fullName evidence="2">Putative nucleotidyltransferase</fullName>
    </submittedName>
</protein>
<dbReference type="GO" id="GO:0016779">
    <property type="term" value="F:nucleotidyltransferase activity"/>
    <property type="evidence" value="ECO:0007669"/>
    <property type="project" value="InterPro"/>
</dbReference>
<comment type="caution">
    <text evidence="2">The sequence shown here is derived from an EMBL/GenBank/DDBJ whole genome shotgun (WGS) entry which is preliminary data.</text>
</comment>
<proteinExistence type="predicted"/>